<proteinExistence type="predicted"/>
<reference evidence="1" key="2">
    <citation type="journal article" date="2020" name="Nat. Commun.">
        <title>Large-scale genome sequencing of mycorrhizal fungi provides insights into the early evolution of symbiotic traits.</title>
        <authorList>
            <person name="Miyauchi S."/>
            <person name="Kiss E."/>
            <person name="Kuo A."/>
            <person name="Drula E."/>
            <person name="Kohler A."/>
            <person name="Sanchez-Garcia M."/>
            <person name="Morin E."/>
            <person name="Andreopoulos B."/>
            <person name="Barry K.W."/>
            <person name="Bonito G."/>
            <person name="Buee M."/>
            <person name="Carver A."/>
            <person name="Chen C."/>
            <person name="Cichocki N."/>
            <person name="Clum A."/>
            <person name="Culley D."/>
            <person name="Crous P.W."/>
            <person name="Fauchery L."/>
            <person name="Girlanda M."/>
            <person name="Hayes R.D."/>
            <person name="Keri Z."/>
            <person name="LaButti K."/>
            <person name="Lipzen A."/>
            <person name="Lombard V."/>
            <person name="Magnuson J."/>
            <person name="Maillard F."/>
            <person name="Murat C."/>
            <person name="Nolan M."/>
            <person name="Ohm R.A."/>
            <person name="Pangilinan J."/>
            <person name="Pereira M.F."/>
            <person name="Perotto S."/>
            <person name="Peter M."/>
            <person name="Pfister S."/>
            <person name="Riley R."/>
            <person name="Sitrit Y."/>
            <person name="Stielow J.B."/>
            <person name="Szollosi G."/>
            <person name="Zifcakova L."/>
            <person name="Stursova M."/>
            <person name="Spatafora J.W."/>
            <person name="Tedersoo L."/>
            <person name="Vaario L.M."/>
            <person name="Yamada A."/>
            <person name="Yan M."/>
            <person name="Wang P."/>
            <person name="Xu J."/>
            <person name="Bruns T."/>
            <person name="Baldrian P."/>
            <person name="Vilgalys R."/>
            <person name="Dunand C."/>
            <person name="Henrissat B."/>
            <person name="Grigoriev I.V."/>
            <person name="Hibbett D."/>
            <person name="Nagy L.G."/>
            <person name="Martin F.M."/>
        </authorList>
    </citation>
    <scope>NUCLEOTIDE SEQUENCE</scope>
    <source>
        <strain evidence="1">P2</strain>
    </source>
</reference>
<dbReference type="EMBL" id="MU118008">
    <property type="protein sequence ID" value="KAF9648774.1"/>
    <property type="molecule type" value="Genomic_DNA"/>
</dbReference>
<organism evidence="1 2">
    <name type="scientific">Thelephora ganbajun</name>
    <name type="common">Ganba fungus</name>
    <dbReference type="NCBI Taxonomy" id="370292"/>
    <lineage>
        <taxon>Eukaryota</taxon>
        <taxon>Fungi</taxon>
        <taxon>Dikarya</taxon>
        <taxon>Basidiomycota</taxon>
        <taxon>Agaricomycotina</taxon>
        <taxon>Agaricomycetes</taxon>
        <taxon>Thelephorales</taxon>
        <taxon>Thelephoraceae</taxon>
        <taxon>Thelephora</taxon>
    </lineage>
</organism>
<sequence>MFMDLSTPWVPSLNGKYLAPCSLIAELVENNATPLSFKWEHRAWSKRALKSDLNKYPEAVSALWESILAIWRLQVFEDDGLNNPVWTDHMVAWLIRHRDICHSLDIPPFKVVLGYLEVLVAMNALPTGKIPSMFKPVPKPAPAAPRRRIRLREATPDVEMVEANESDNETIAPSKKGKERVRYRGSDVSKNTTSREVSQDSEARGSKRKLQLSPDHVEASSKRLRVTNKTISTARKNKGIDLSEHMFDEDSPVDADLVPRIKGQICQNCVKKRRKTCYVIWHQNKTVVTVRCPCCLANKQGCSFKDVDWGIIAWPTLRTTEEGISRRAKEASMKRKGTASKLEASGSGTKNKPFVLTQESISTVTTRPRACRKTIKVPGSAPSLASISAPSHTASLLMESVVPFQNVLSDPDRTSDSLGLAQLKLRGILRREHGEVRYLAGLVKDRRVFCAPLLAHMNREARRLGGDATDDLSDGSSNVDVVSDIEGDEEYTSARRRW</sequence>
<comment type="caution">
    <text evidence="1">The sequence shown here is derived from an EMBL/GenBank/DDBJ whole genome shotgun (WGS) entry which is preliminary data.</text>
</comment>
<accession>A0ACB6ZGS9</accession>
<reference evidence="1" key="1">
    <citation type="submission" date="2019-10" db="EMBL/GenBank/DDBJ databases">
        <authorList>
            <consortium name="DOE Joint Genome Institute"/>
            <person name="Kuo A."/>
            <person name="Miyauchi S."/>
            <person name="Kiss E."/>
            <person name="Drula E."/>
            <person name="Kohler A."/>
            <person name="Sanchez-Garcia M."/>
            <person name="Andreopoulos B."/>
            <person name="Barry K.W."/>
            <person name="Bonito G."/>
            <person name="Buee M."/>
            <person name="Carver A."/>
            <person name="Chen C."/>
            <person name="Cichocki N."/>
            <person name="Clum A."/>
            <person name="Culley D."/>
            <person name="Crous P.W."/>
            <person name="Fauchery L."/>
            <person name="Girlanda M."/>
            <person name="Hayes R."/>
            <person name="Keri Z."/>
            <person name="Labutti K."/>
            <person name="Lipzen A."/>
            <person name="Lombard V."/>
            <person name="Magnuson J."/>
            <person name="Maillard F."/>
            <person name="Morin E."/>
            <person name="Murat C."/>
            <person name="Nolan M."/>
            <person name="Ohm R."/>
            <person name="Pangilinan J."/>
            <person name="Pereira M."/>
            <person name="Perotto S."/>
            <person name="Peter M."/>
            <person name="Riley R."/>
            <person name="Sitrit Y."/>
            <person name="Stielow B."/>
            <person name="Szollosi G."/>
            <person name="Zifcakova L."/>
            <person name="Stursova M."/>
            <person name="Spatafora J.W."/>
            <person name="Tedersoo L."/>
            <person name="Vaario L.-M."/>
            <person name="Yamada A."/>
            <person name="Yan M."/>
            <person name="Wang P."/>
            <person name="Xu J."/>
            <person name="Bruns T."/>
            <person name="Baldrian P."/>
            <person name="Vilgalys R."/>
            <person name="Henrissat B."/>
            <person name="Grigoriev I.V."/>
            <person name="Hibbett D."/>
            <person name="Nagy L.G."/>
            <person name="Martin F.M."/>
        </authorList>
    </citation>
    <scope>NUCLEOTIDE SEQUENCE</scope>
    <source>
        <strain evidence="1">P2</strain>
    </source>
</reference>
<gene>
    <name evidence="1" type="ORF">BDM02DRAFT_3128859</name>
</gene>
<keyword evidence="2" id="KW-1185">Reference proteome</keyword>
<evidence type="ECO:0000313" key="1">
    <source>
        <dbReference type="EMBL" id="KAF9648774.1"/>
    </source>
</evidence>
<dbReference type="Proteomes" id="UP000886501">
    <property type="component" value="Unassembled WGS sequence"/>
</dbReference>
<evidence type="ECO:0000313" key="2">
    <source>
        <dbReference type="Proteomes" id="UP000886501"/>
    </source>
</evidence>
<protein>
    <submittedName>
        <fullName evidence="1">Uncharacterized protein</fullName>
    </submittedName>
</protein>
<name>A0ACB6ZGS9_THEGA</name>